<organism evidence="2 3">
    <name type="scientific">Candidatus Fimimonas merdipullorum</name>
    <dbReference type="NCBI Taxonomy" id="2840822"/>
    <lineage>
        <taxon>Bacteria</taxon>
        <taxon>Pseudomonadati</taxon>
        <taxon>Myxococcota</taxon>
        <taxon>Myxococcia</taxon>
        <taxon>Myxococcales</taxon>
        <taxon>Cystobacterineae</taxon>
        <taxon>Myxococcaceae</taxon>
        <taxon>Myxococcaceae incertae sedis</taxon>
        <taxon>Candidatus Fimimonas</taxon>
    </lineage>
</organism>
<proteinExistence type="predicted"/>
<gene>
    <name evidence="2" type="ORF">IAC72_03880</name>
</gene>
<sequence>MKKLAVVLVSVLLLVAAFSLAACYDKYEPAVWFKPTFYYGERESKIEYAFPVEIVFDDKTDKIEITVDYLTEYVWFGEGLIRVPGDPRYNSWFTPAGSGGAGEPIRVTYTAYRYIERYGNVPDPYSEIDTPGQYIRKISVWGENEFPDRELTLIINVKATK</sequence>
<reference evidence="2" key="2">
    <citation type="journal article" date="2021" name="PeerJ">
        <title>Extensive microbial diversity within the chicken gut microbiome revealed by metagenomics and culture.</title>
        <authorList>
            <person name="Gilroy R."/>
            <person name="Ravi A."/>
            <person name="Getino M."/>
            <person name="Pursley I."/>
            <person name="Horton D.L."/>
            <person name="Alikhan N.F."/>
            <person name="Baker D."/>
            <person name="Gharbi K."/>
            <person name="Hall N."/>
            <person name="Watson M."/>
            <person name="Adriaenssens E.M."/>
            <person name="Foster-Nyarko E."/>
            <person name="Jarju S."/>
            <person name="Secka A."/>
            <person name="Antonio M."/>
            <person name="Oren A."/>
            <person name="Chaudhuri R.R."/>
            <person name="La Ragione R."/>
            <person name="Hildebrand F."/>
            <person name="Pallen M.J."/>
        </authorList>
    </citation>
    <scope>NUCLEOTIDE SEQUENCE</scope>
    <source>
        <strain evidence="2">ChiHjej12B11-7776</strain>
    </source>
</reference>
<accession>A0A9D1MXV8</accession>
<protein>
    <submittedName>
        <fullName evidence="2">Uncharacterized protein</fullName>
    </submittedName>
</protein>
<feature type="signal peptide" evidence="1">
    <location>
        <begin position="1"/>
        <end position="21"/>
    </location>
</feature>
<keyword evidence="1" id="KW-0732">Signal</keyword>
<dbReference type="PROSITE" id="PS51257">
    <property type="entry name" value="PROKAR_LIPOPROTEIN"/>
    <property type="match status" value="1"/>
</dbReference>
<dbReference type="EMBL" id="DVOC01000065">
    <property type="protein sequence ID" value="HIU91130.1"/>
    <property type="molecule type" value="Genomic_DNA"/>
</dbReference>
<evidence type="ECO:0000256" key="1">
    <source>
        <dbReference type="SAM" id="SignalP"/>
    </source>
</evidence>
<comment type="caution">
    <text evidence="2">The sequence shown here is derived from an EMBL/GenBank/DDBJ whole genome shotgun (WGS) entry which is preliminary data.</text>
</comment>
<feature type="chain" id="PRO_5038952457" evidence="1">
    <location>
        <begin position="22"/>
        <end position="161"/>
    </location>
</feature>
<evidence type="ECO:0000313" key="3">
    <source>
        <dbReference type="Proteomes" id="UP000886852"/>
    </source>
</evidence>
<name>A0A9D1MXV8_9BACT</name>
<reference evidence="2" key="1">
    <citation type="submission" date="2020-10" db="EMBL/GenBank/DDBJ databases">
        <authorList>
            <person name="Gilroy R."/>
        </authorList>
    </citation>
    <scope>NUCLEOTIDE SEQUENCE</scope>
    <source>
        <strain evidence="2">ChiHjej12B11-7776</strain>
    </source>
</reference>
<dbReference type="Proteomes" id="UP000886852">
    <property type="component" value="Unassembled WGS sequence"/>
</dbReference>
<evidence type="ECO:0000313" key="2">
    <source>
        <dbReference type="EMBL" id="HIU91130.1"/>
    </source>
</evidence>
<dbReference type="AlphaFoldDB" id="A0A9D1MXV8"/>